<feature type="region of interest" description="Disordered" evidence="1">
    <location>
        <begin position="300"/>
        <end position="327"/>
    </location>
</feature>
<dbReference type="Pfam" id="PF21307">
    <property type="entry name" value="Glyco_hydro_95_C"/>
    <property type="match status" value="1"/>
</dbReference>
<dbReference type="PANTHER" id="PTHR31084">
    <property type="entry name" value="ALPHA-L-FUCOSIDASE 2"/>
    <property type="match status" value="1"/>
</dbReference>
<dbReference type="PANTHER" id="PTHR31084:SF0">
    <property type="entry name" value="ALPHA-L-FUCOSIDASE 2"/>
    <property type="match status" value="1"/>
</dbReference>
<keyword evidence="5" id="KW-0378">Hydrolase</keyword>
<gene>
    <name evidence="5" type="ORF">ACFO60_25465</name>
</gene>
<reference evidence="6" key="1">
    <citation type="journal article" date="2019" name="Int. J. Syst. Evol. Microbiol.">
        <title>The Global Catalogue of Microorganisms (GCM) 10K type strain sequencing project: providing services to taxonomists for standard genome sequencing and annotation.</title>
        <authorList>
            <consortium name="The Broad Institute Genomics Platform"/>
            <consortium name="The Broad Institute Genome Sequencing Center for Infectious Disease"/>
            <person name="Wu L."/>
            <person name="Ma J."/>
        </authorList>
    </citation>
    <scope>NUCLEOTIDE SEQUENCE [LARGE SCALE GENOMIC DNA]</scope>
    <source>
        <strain evidence="6">CGMCC 4.7132</strain>
    </source>
</reference>
<feature type="domain" description="Glycosyl hydrolase family 95 N-terminal" evidence="2">
    <location>
        <begin position="151"/>
        <end position="296"/>
    </location>
</feature>
<dbReference type="InterPro" id="IPR049053">
    <property type="entry name" value="AFCA-like_C"/>
</dbReference>
<accession>A0ABV9CNJ7</accession>
<dbReference type="InterPro" id="IPR054363">
    <property type="entry name" value="GH95_cat"/>
</dbReference>
<name>A0ABV9CNJ7_9ACTN</name>
<dbReference type="Proteomes" id="UP001596004">
    <property type="component" value="Unassembled WGS sequence"/>
</dbReference>
<protein>
    <submittedName>
        <fullName evidence="5">Glycoside hydrolase N-terminal domain-containing protein</fullName>
    </submittedName>
</protein>
<feature type="compositionally biased region" description="Low complexity" evidence="1">
    <location>
        <begin position="300"/>
        <end position="312"/>
    </location>
</feature>
<evidence type="ECO:0000259" key="2">
    <source>
        <dbReference type="Pfam" id="PF14498"/>
    </source>
</evidence>
<dbReference type="SUPFAM" id="SSF48208">
    <property type="entry name" value="Six-hairpin glycosidases"/>
    <property type="match status" value="1"/>
</dbReference>
<evidence type="ECO:0000259" key="3">
    <source>
        <dbReference type="Pfam" id="PF21307"/>
    </source>
</evidence>
<dbReference type="InterPro" id="IPR027414">
    <property type="entry name" value="GH95_N_dom"/>
</dbReference>
<comment type="caution">
    <text evidence="5">The sequence shown here is derived from an EMBL/GenBank/DDBJ whole genome shotgun (WGS) entry which is preliminary data.</text>
</comment>
<evidence type="ECO:0000313" key="6">
    <source>
        <dbReference type="Proteomes" id="UP001596004"/>
    </source>
</evidence>
<dbReference type="RefSeq" id="WP_380844242.1">
    <property type="nucleotide sequence ID" value="NZ_JBHSFP010000020.1"/>
</dbReference>
<feature type="region of interest" description="Disordered" evidence="1">
    <location>
        <begin position="117"/>
        <end position="149"/>
    </location>
</feature>
<dbReference type="InterPro" id="IPR016518">
    <property type="entry name" value="Alpha-L-fucosidase"/>
</dbReference>
<dbReference type="GO" id="GO:0016787">
    <property type="term" value="F:hydrolase activity"/>
    <property type="evidence" value="ECO:0007669"/>
    <property type="project" value="UniProtKB-KW"/>
</dbReference>
<keyword evidence="6" id="KW-1185">Reference proteome</keyword>
<dbReference type="Gene3D" id="2.70.98.50">
    <property type="entry name" value="putative glycoside hydrolase family protein from bacillus halodurans"/>
    <property type="match status" value="1"/>
</dbReference>
<dbReference type="PIRSF" id="PIRSF007663">
    <property type="entry name" value="UCP007663"/>
    <property type="match status" value="1"/>
</dbReference>
<organism evidence="5 6">
    <name type="scientific">Sphaerisporangium dianthi</name>
    <dbReference type="NCBI Taxonomy" id="1436120"/>
    <lineage>
        <taxon>Bacteria</taxon>
        <taxon>Bacillati</taxon>
        <taxon>Actinomycetota</taxon>
        <taxon>Actinomycetes</taxon>
        <taxon>Streptosporangiales</taxon>
        <taxon>Streptosporangiaceae</taxon>
        <taxon>Sphaerisporangium</taxon>
    </lineage>
</organism>
<sequence length="845" mass="90401">MNDDDGDLILSWPGAASNWFEAVPVGNGRLGAMVFGGAHRARFQVNDSTVWSGEPGGPARALAEVLASGAGPSRLAEVREAVREEDHRRAEDLLMSFEGRYSQLYLPFTDLWMSLAPSGGAEPPGDGAGRDGDGPDGAAEWHGGGEPDGAAYLGRTLNLDDGVVTEVMDLSGRRVRRRTWASRPAGAVCVEVTAEGGAVDMRLELSSPLRVVHRAAAASGLVLGVEVPVDGAPPHEPGVPDPLRYHSPGGSGPGGYDPFAAAAVRVRTDGQVSVSGDAWSVRGMTRALVVLTSSTAAADDWARPGGAAPAPASREDHLARAGRAAEAAAAQGASESLRAHRADLRALLGRTGLVVGTRRAGTFDVARDVLGGTDEHLRATVMVALGRYLLASASRPGGGPPANLQGIWNADMRPPWSSNYTININTQMNYWGAEAAGLGECHEPLFDLIERLARTGADVSRELYGTRGWVAHHNTDMWGWALPVGMGHGNPSWAIWMMGGVWLSHHLWEHFEFGRDLTFLRDRAWPLLRGCAEFCLDWLVDGPDGWADTIPSTSPENLFVSRRSTPESLTFSAPMDMALIRALFTHCLEAADELGLDDPIGERLRAALPRLRPPQVAPDGRLREWAQDHPEHDPRHRHMSHLVSLFPLGQIDPAATPDLAAAAARSLDARGPGAMGWSWAWKIALRARLGDARTARELFLEATRPYEEDPTVDVPVDGSRWGGLLPNLFSTHPPFQIDGNYGFVAALLEMAVQSHGGVIHVLPAVPAEWPDGTAWGVRCRGGWSVDLAWRDGALSSLTVRDELAAGPRTVRVRHGGTTTEITVGAGGEVVLGPSQALREKTEGHR</sequence>
<evidence type="ECO:0000256" key="1">
    <source>
        <dbReference type="SAM" id="MobiDB-lite"/>
    </source>
</evidence>
<feature type="domain" description="Glycosyl hydrolase family 95 N-terminal" evidence="2">
    <location>
        <begin position="14"/>
        <end position="116"/>
    </location>
</feature>
<proteinExistence type="predicted"/>
<dbReference type="InterPro" id="IPR012341">
    <property type="entry name" value="6hp_glycosidase-like_sf"/>
</dbReference>
<dbReference type="Pfam" id="PF22124">
    <property type="entry name" value="Glyco_hydro_95_cat"/>
    <property type="match status" value="1"/>
</dbReference>
<dbReference type="InterPro" id="IPR008928">
    <property type="entry name" value="6-hairpin_glycosidase_sf"/>
</dbReference>
<evidence type="ECO:0000313" key="5">
    <source>
        <dbReference type="EMBL" id="MFC4534124.1"/>
    </source>
</evidence>
<evidence type="ECO:0000259" key="4">
    <source>
        <dbReference type="Pfam" id="PF22124"/>
    </source>
</evidence>
<dbReference type="Gene3D" id="1.50.10.10">
    <property type="match status" value="1"/>
</dbReference>
<dbReference type="Pfam" id="PF14498">
    <property type="entry name" value="Glyco_hyd_65N_2"/>
    <property type="match status" value="2"/>
</dbReference>
<dbReference type="EMBL" id="JBHSFP010000020">
    <property type="protein sequence ID" value="MFC4534124.1"/>
    <property type="molecule type" value="Genomic_DNA"/>
</dbReference>
<feature type="domain" description="Alpha fucosidase A-like C-terminal" evidence="3">
    <location>
        <begin position="753"/>
        <end position="804"/>
    </location>
</feature>
<feature type="domain" description="Glycosyl hydrolase family 95 catalytic" evidence="4">
    <location>
        <begin position="335"/>
        <end position="750"/>
    </location>
</feature>